<dbReference type="CDD" id="cd03225">
    <property type="entry name" value="ABC_cobalt_CbiO_domain1"/>
    <property type="match status" value="1"/>
</dbReference>
<dbReference type="Gene3D" id="3.40.50.300">
    <property type="entry name" value="P-loop containing nucleotide triphosphate hydrolases"/>
    <property type="match status" value="1"/>
</dbReference>
<evidence type="ECO:0000256" key="5">
    <source>
        <dbReference type="ARBA" id="ARBA00022741"/>
    </source>
</evidence>
<keyword evidence="6 10" id="KW-0067">ATP-binding</keyword>
<dbReference type="FunFam" id="3.40.50.300:FF:000224">
    <property type="entry name" value="Energy-coupling factor transporter ATP-binding protein EcfA"/>
    <property type="match status" value="1"/>
</dbReference>
<evidence type="ECO:0000256" key="2">
    <source>
        <dbReference type="ARBA" id="ARBA00005417"/>
    </source>
</evidence>
<dbReference type="RefSeq" id="WP_211531713.1">
    <property type="nucleotide sequence ID" value="NZ_JWHL01000027.1"/>
</dbReference>
<dbReference type="PANTHER" id="PTHR43553">
    <property type="entry name" value="HEAVY METAL TRANSPORTER"/>
    <property type="match status" value="1"/>
</dbReference>
<dbReference type="GO" id="GO:0016887">
    <property type="term" value="F:ATP hydrolysis activity"/>
    <property type="evidence" value="ECO:0007669"/>
    <property type="project" value="InterPro"/>
</dbReference>
<dbReference type="SUPFAM" id="SSF52540">
    <property type="entry name" value="P-loop containing nucleoside triphosphate hydrolases"/>
    <property type="match status" value="1"/>
</dbReference>
<dbReference type="PROSITE" id="PS50893">
    <property type="entry name" value="ABC_TRANSPORTER_2"/>
    <property type="match status" value="1"/>
</dbReference>
<comment type="function">
    <text evidence="10">Part of an ABC transporter complex. Responsible for energy coupling to the transport system.</text>
</comment>
<dbReference type="GO" id="GO:0005524">
    <property type="term" value="F:ATP binding"/>
    <property type="evidence" value="ECO:0007669"/>
    <property type="project" value="UniProtKB-UniRule"/>
</dbReference>
<evidence type="ECO:0000256" key="4">
    <source>
        <dbReference type="ARBA" id="ARBA00022475"/>
    </source>
</evidence>
<keyword evidence="5 10" id="KW-0547">Nucleotide-binding</keyword>
<name>A0A8J8B6C7_9EURY</name>
<dbReference type="GO" id="GO:0042626">
    <property type="term" value="F:ATPase-coupled transmembrane transporter activity"/>
    <property type="evidence" value="ECO:0007669"/>
    <property type="project" value="TreeGrafter"/>
</dbReference>
<dbReference type="InterPro" id="IPR003439">
    <property type="entry name" value="ABC_transporter-like_ATP-bd"/>
</dbReference>
<comment type="caution">
    <text evidence="12">The sequence shown here is derived from an EMBL/GenBank/DDBJ whole genome shotgun (WGS) entry which is preliminary data.</text>
</comment>
<dbReference type="GO" id="GO:0043190">
    <property type="term" value="C:ATP-binding cassette (ABC) transporter complex"/>
    <property type="evidence" value="ECO:0007669"/>
    <property type="project" value="TreeGrafter"/>
</dbReference>
<dbReference type="GO" id="GO:0006824">
    <property type="term" value="P:cobalt ion transport"/>
    <property type="evidence" value="ECO:0007669"/>
    <property type="project" value="InterPro"/>
</dbReference>
<evidence type="ECO:0000313" key="13">
    <source>
        <dbReference type="Proteomes" id="UP000730161"/>
    </source>
</evidence>
<dbReference type="PROSITE" id="PS00211">
    <property type="entry name" value="ABC_TRANSPORTER_1"/>
    <property type="match status" value="1"/>
</dbReference>
<dbReference type="InterPro" id="IPR015856">
    <property type="entry name" value="ABC_transpr_CbiO/EcfA_su"/>
</dbReference>
<dbReference type="NCBIfam" id="TIGR01166">
    <property type="entry name" value="cbiO"/>
    <property type="match status" value="1"/>
</dbReference>
<evidence type="ECO:0000256" key="10">
    <source>
        <dbReference type="RuleBase" id="RU364103"/>
    </source>
</evidence>
<evidence type="ECO:0000256" key="7">
    <source>
        <dbReference type="ARBA" id="ARBA00022967"/>
    </source>
</evidence>
<dbReference type="InterPro" id="IPR017871">
    <property type="entry name" value="ABC_transporter-like_CS"/>
</dbReference>
<dbReference type="Pfam" id="PF00005">
    <property type="entry name" value="ABC_tran"/>
    <property type="match status" value="1"/>
</dbReference>
<dbReference type="EMBL" id="JWHL01000027">
    <property type="protein sequence ID" value="MBR1369954.1"/>
    <property type="molecule type" value="Genomic_DNA"/>
</dbReference>
<evidence type="ECO:0000313" key="12">
    <source>
        <dbReference type="EMBL" id="MBR1369954.1"/>
    </source>
</evidence>
<evidence type="ECO:0000256" key="6">
    <source>
        <dbReference type="ARBA" id="ARBA00022840"/>
    </source>
</evidence>
<keyword evidence="13" id="KW-1185">Reference proteome</keyword>
<dbReference type="SMART" id="SM00382">
    <property type="entry name" value="AAA"/>
    <property type="match status" value="1"/>
</dbReference>
<dbReference type="OrthoDB" id="18209at2157"/>
<accession>A0A8J8B6C7</accession>
<evidence type="ECO:0000259" key="11">
    <source>
        <dbReference type="PROSITE" id="PS50893"/>
    </source>
</evidence>
<dbReference type="InterPro" id="IPR005876">
    <property type="entry name" value="Co_trans_ATP-bd"/>
</dbReference>
<dbReference type="InterPro" id="IPR050095">
    <property type="entry name" value="ECF_ABC_transporter_ATP-bd"/>
</dbReference>
<keyword evidence="3 10" id="KW-0813">Transport</keyword>
<organism evidence="12 13">
    <name type="scientific">Methanocalculus chunghsingensis</name>
    <dbReference type="NCBI Taxonomy" id="156457"/>
    <lineage>
        <taxon>Archaea</taxon>
        <taxon>Methanobacteriati</taxon>
        <taxon>Methanobacteriota</taxon>
        <taxon>Stenosarchaea group</taxon>
        <taxon>Methanomicrobia</taxon>
        <taxon>Methanomicrobiales</taxon>
        <taxon>Methanocalculaceae</taxon>
        <taxon>Methanocalculus</taxon>
    </lineage>
</organism>
<keyword evidence="7" id="KW-1278">Translocase</keyword>
<evidence type="ECO:0000256" key="8">
    <source>
        <dbReference type="ARBA" id="ARBA00023136"/>
    </source>
</evidence>
<keyword evidence="4 10" id="KW-1003">Cell membrane</keyword>
<dbReference type="Proteomes" id="UP000730161">
    <property type="component" value="Unassembled WGS sequence"/>
</dbReference>
<evidence type="ECO:0000256" key="9">
    <source>
        <dbReference type="ARBA" id="ARBA00025157"/>
    </source>
</evidence>
<comment type="subcellular location">
    <subcellularLocation>
        <location evidence="1 10">Cell membrane</location>
        <topology evidence="1 10">Peripheral membrane protein</topology>
    </subcellularLocation>
</comment>
<dbReference type="InterPro" id="IPR003593">
    <property type="entry name" value="AAA+_ATPase"/>
</dbReference>
<evidence type="ECO:0000256" key="1">
    <source>
        <dbReference type="ARBA" id="ARBA00004202"/>
    </source>
</evidence>
<proteinExistence type="inferred from homology"/>
<dbReference type="PANTHER" id="PTHR43553:SF24">
    <property type="entry name" value="ENERGY-COUPLING FACTOR TRANSPORTER ATP-BINDING PROTEIN ECFA1"/>
    <property type="match status" value="1"/>
</dbReference>
<keyword evidence="8 10" id="KW-0472">Membrane</keyword>
<sequence length="394" mass="42478">MSVPAIEFKQLSFAYSGRPDSLKSITFSLRRGSKTALVGPNGAGKTTLLLMCNGTLRPTSGTVVIGGGEISYDARSLREIRRRVGMVFQNSDAQLFAPTVYQDVAFGPLNIGISDEDIGRAVAESLFAVGLAGYERRPPHHLSGGEKKRVAIAGVLAMQPEILIFDEPTSSLDPAGAAEIMDLLDELHHQGVTILLSTHDVELAYQWADDVVLIADGEILHHGPPATIFCDTDLMRRAHLTMPTLLSLYHHLVARRLMQPDIPPGGIPDMAQRIEEITPGGIAQDAPAPIHLLDTGEGVNGPITALRTIYPNLRIGVMGTAAKRTLAEAAIIPDVTYGVIDTSILHALRREPVLIITTGGMIERVKARVLDFSRTSGISLSVLPLRENDTTEEI</sequence>
<reference evidence="12" key="1">
    <citation type="submission" date="2014-12" db="EMBL/GenBank/DDBJ databases">
        <authorList>
            <person name="Huang H.-H."/>
            <person name="Chen S.-C."/>
            <person name="Lai M.-C."/>
        </authorList>
    </citation>
    <scope>NUCLEOTIDE SEQUENCE</scope>
    <source>
        <strain evidence="12">K1F9705b</strain>
    </source>
</reference>
<dbReference type="InterPro" id="IPR027417">
    <property type="entry name" value="P-loop_NTPase"/>
</dbReference>
<dbReference type="AlphaFoldDB" id="A0A8J8B6C7"/>
<comment type="similarity">
    <text evidence="2 10">Belongs to the ABC transporter superfamily.</text>
</comment>
<feature type="domain" description="ABC transporter" evidence="11">
    <location>
        <begin position="6"/>
        <end position="241"/>
    </location>
</feature>
<gene>
    <name evidence="12" type="ORF">RJ53_10890</name>
</gene>
<evidence type="ECO:0000256" key="3">
    <source>
        <dbReference type="ARBA" id="ARBA00022448"/>
    </source>
</evidence>
<comment type="function">
    <text evidence="9">Probably part of an ABC transporter complex. Responsible for energy coupling to the transport system.</text>
</comment>
<protein>
    <recommendedName>
        <fullName evidence="10">ABC transporter ATP-binding protein</fullName>
    </recommendedName>
</protein>